<dbReference type="RefSeq" id="WP_222579268.1">
    <property type="nucleotide sequence ID" value="NZ_JAHVHU010000006.1"/>
</dbReference>
<evidence type="ECO:0000313" key="2">
    <source>
        <dbReference type="EMBL" id="MBY5957745.1"/>
    </source>
</evidence>
<gene>
    <name evidence="2" type="ORF">KUV50_06370</name>
</gene>
<dbReference type="Gene3D" id="3.40.50.880">
    <property type="match status" value="1"/>
</dbReference>
<keyword evidence="3" id="KW-1185">Reference proteome</keyword>
<evidence type="ECO:0000313" key="3">
    <source>
        <dbReference type="Proteomes" id="UP000753961"/>
    </source>
</evidence>
<dbReference type="SUPFAM" id="SSF52317">
    <property type="entry name" value="Class I glutamine amidotransferase-like"/>
    <property type="match status" value="1"/>
</dbReference>
<sequence length="267" mass="30739">MKIPKTVFVLTIVVLFFALINTSVTYAFLPADAKKPHVLIYTKNGEGFVHKNIPASIKALEKLLQENKMTYESSEDPALFTKDNLQKYDLLIFSNTNNDAFDTDQQRQAFQNYIQNGGGFVGIHSASGSERNWPWYWAMLGGKFFRHSKFQSFNIVKIDPNHPAAQPVPDYWEREDESYYLKELNPDIHVILATDLASIDDPKLEEYPSNTFGKYFPVSWCHHFDGGHQWYTSLGHSPEHYDDPVFMNHILGGIQWVLDARSNQKNK</sequence>
<name>A0A953HSW9_9BACT</name>
<reference evidence="2" key="1">
    <citation type="submission" date="2021-06" db="EMBL/GenBank/DDBJ databases">
        <title>44 bacteria genomes isolated from Dapeng, Shenzhen.</title>
        <authorList>
            <person name="Zheng W."/>
            <person name="Yu S."/>
            <person name="Huang Y."/>
        </authorList>
    </citation>
    <scope>NUCLEOTIDE SEQUENCE</scope>
    <source>
        <strain evidence="2">DP5N28-2</strain>
    </source>
</reference>
<dbReference type="PANTHER" id="PTHR40469">
    <property type="entry name" value="SECRETED GLYCOSYL HYDROLASE"/>
    <property type="match status" value="1"/>
</dbReference>
<dbReference type="AlphaFoldDB" id="A0A953HSW9"/>
<dbReference type="InterPro" id="IPR029010">
    <property type="entry name" value="ThuA-like"/>
</dbReference>
<dbReference type="InterPro" id="IPR029062">
    <property type="entry name" value="Class_I_gatase-like"/>
</dbReference>
<dbReference type="PANTHER" id="PTHR40469:SF2">
    <property type="entry name" value="GALACTOSE-BINDING DOMAIN-LIKE SUPERFAMILY PROTEIN"/>
    <property type="match status" value="1"/>
</dbReference>
<dbReference type="Proteomes" id="UP000753961">
    <property type="component" value="Unassembled WGS sequence"/>
</dbReference>
<protein>
    <submittedName>
        <fullName evidence="2">ThuA domain-containing protein</fullName>
    </submittedName>
</protein>
<accession>A0A953HSW9</accession>
<organism evidence="2 3">
    <name type="scientific">Membranihabitans marinus</name>
    <dbReference type="NCBI Taxonomy" id="1227546"/>
    <lineage>
        <taxon>Bacteria</taxon>
        <taxon>Pseudomonadati</taxon>
        <taxon>Bacteroidota</taxon>
        <taxon>Saprospiria</taxon>
        <taxon>Saprospirales</taxon>
        <taxon>Saprospiraceae</taxon>
        <taxon>Membranihabitans</taxon>
    </lineage>
</organism>
<feature type="domain" description="ThuA-like" evidence="1">
    <location>
        <begin position="38"/>
        <end position="257"/>
    </location>
</feature>
<dbReference type="EMBL" id="JAHVHU010000006">
    <property type="protein sequence ID" value="MBY5957745.1"/>
    <property type="molecule type" value="Genomic_DNA"/>
</dbReference>
<evidence type="ECO:0000259" key="1">
    <source>
        <dbReference type="Pfam" id="PF06283"/>
    </source>
</evidence>
<proteinExistence type="predicted"/>
<comment type="caution">
    <text evidence="2">The sequence shown here is derived from an EMBL/GenBank/DDBJ whole genome shotgun (WGS) entry which is preliminary data.</text>
</comment>
<dbReference type="Pfam" id="PF06283">
    <property type="entry name" value="ThuA"/>
    <property type="match status" value="1"/>
</dbReference>